<dbReference type="OrthoDB" id="7507446at2"/>
<name>A0A2S6MZN0_RHOGL</name>
<dbReference type="AlphaFoldDB" id="A0A2S6MZN0"/>
<evidence type="ECO:0000313" key="2">
    <source>
        <dbReference type="Proteomes" id="UP000239724"/>
    </source>
</evidence>
<dbReference type="EMBL" id="NHRY01000252">
    <property type="protein sequence ID" value="PPQ27835.1"/>
    <property type="molecule type" value="Genomic_DNA"/>
</dbReference>
<evidence type="ECO:0000313" key="1">
    <source>
        <dbReference type="EMBL" id="PPQ27835.1"/>
    </source>
</evidence>
<proteinExistence type="predicted"/>
<dbReference type="RefSeq" id="WP_104521707.1">
    <property type="nucleotide sequence ID" value="NZ_NHRY01000252.1"/>
</dbReference>
<organism evidence="1 2">
    <name type="scientific">Rhodopila globiformis</name>
    <name type="common">Rhodopseudomonas globiformis</name>
    <dbReference type="NCBI Taxonomy" id="1071"/>
    <lineage>
        <taxon>Bacteria</taxon>
        <taxon>Pseudomonadati</taxon>
        <taxon>Pseudomonadota</taxon>
        <taxon>Alphaproteobacteria</taxon>
        <taxon>Acetobacterales</taxon>
        <taxon>Acetobacteraceae</taxon>
        <taxon>Rhodopila</taxon>
    </lineage>
</organism>
<keyword evidence="2" id="KW-1185">Reference proteome</keyword>
<protein>
    <submittedName>
        <fullName evidence="1">Uncharacterized protein</fullName>
    </submittedName>
</protein>
<sequence>MRRIEVPCTIEIEQTPESLHAYTTPEGVDIGPGDRVLVHGAPTNIKFGDKITVRGSATIIRATWLGRLRAHVTGLLSLVELYEVGFEPKESL</sequence>
<accession>A0A2S6MZN0</accession>
<dbReference type="Proteomes" id="UP000239724">
    <property type="component" value="Unassembled WGS sequence"/>
</dbReference>
<comment type="caution">
    <text evidence="1">The sequence shown here is derived from an EMBL/GenBank/DDBJ whole genome shotgun (WGS) entry which is preliminary data.</text>
</comment>
<reference evidence="1 2" key="1">
    <citation type="journal article" date="2018" name="Arch. Microbiol.">
        <title>New insights into the metabolic potential of the phototrophic purple bacterium Rhodopila globiformis DSM 161(T) from its draft genome sequence and evidence for a vanadium-dependent nitrogenase.</title>
        <authorList>
            <person name="Imhoff J.F."/>
            <person name="Rahn T."/>
            <person name="Kunzel S."/>
            <person name="Neulinger S.C."/>
        </authorList>
    </citation>
    <scope>NUCLEOTIDE SEQUENCE [LARGE SCALE GENOMIC DNA]</scope>
    <source>
        <strain evidence="1 2">DSM 161</strain>
    </source>
</reference>
<gene>
    <name evidence="1" type="ORF">CCS01_25825</name>
</gene>